<evidence type="ECO:0000313" key="1">
    <source>
        <dbReference type="EMBL" id="CRH07759.1"/>
    </source>
</evidence>
<reference evidence="1" key="1">
    <citation type="submission" date="2015-04" db="EMBL/GenBank/DDBJ databases">
        <authorList>
            <person name="Syromyatnikov M.Y."/>
            <person name="Popov V.N."/>
        </authorList>
    </citation>
    <scope>NUCLEOTIDE SEQUENCE</scope>
    <source>
        <strain evidence="1">MO-1</strain>
    </source>
</reference>
<dbReference type="EMBL" id="LO017727">
    <property type="protein sequence ID" value="CRH07759.1"/>
    <property type="molecule type" value="Genomic_DNA"/>
</dbReference>
<evidence type="ECO:0008006" key="2">
    <source>
        <dbReference type="Google" id="ProtNLM"/>
    </source>
</evidence>
<protein>
    <recommendedName>
        <fullName evidence="2">Nitrogen regulatory protein P-II</fullName>
    </recommendedName>
</protein>
<sequence length="123" mass="13086">MTENDAAAVLSPNKMITLILPDDGTDKALIKALHSEKGVTTANSSACRGISALRPAKGKMGKLPEPEAVKLVNVMVDGESADELFAYIYDKANIEREGGGLAYMSNVSMATLFTLPEDVELEV</sequence>
<name>A0A1S7LNK2_MAGMO</name>
<gene>
    <name evidence="1" type="ORF">MAGMO_3626</name>
</gene>
<proteinExistence type="predicted"/>
<dbReference type="AlphaFoldDB" id="A0A1S7LNK2"/>
<organism evidence="1">
    <name type="scientific">Magnetococcus massalia (strain MO-1)</name>
    <dbReference type="NCBI Taxonomy" id="451514"/>
    <lineage>
        <taxon>Bacteria</taxon>
        <taxon>Pseudomonadati</taxon>
        <taxon>Pseudomonadota</taxon>
        <taxon>Magnetococcia</taxon>
        <taxon>Magnetococcales</taxon>
        <taxon>Magnetococcaceae</taxon>
        <taxon>Magnetococcus</taxon>
    </lineage>
</organism>
<accession>A0A1S7LNK2</accession>